<dbReference type="InterPro" id="IPR004029">
    <property type="entry name" value="UreE_N"/>
</dbReference>
<dbReference type="EMBL" id="VDUZ01000049">
    <property type="protein sequence ID" value="TXL71032.1"/>
    <property type="molecule type" value="Genomic_DNA"/>
</dbReference>
<gene>
    <name evidence="2" type="ORF">FHP25_31665</name>
</gene>
<dbReference type="SMART" id="SM00988">
    <property type="entry name" value="UreE_N"/>
    <property type="match status" value="1"/>
</dbReference>
<proteinExistence type="predicted"/>
<name>A0A5C8PB54_9HYPH</name>
<comment type="caution">
    <text evidence="2">The sequence shown here is derived from an EMBL/GenBank/DDBJ whole genome shotgun (WGS) entry which is preliminary data.</text>
</comment>
<accession>A0A5C8PB54</accession>
<dbReference type="Gene3D" id="2.60.260.20">
    <property type="entry name" value="Urease metallochaperone UreE, N-terminal domain"/>
    <property type="match status" value="1"/>
</dbReference>
<dbReference type="Proteomes" id="UP000321638">
    <property type="component" value="Unassembled WGS sequence"/>
</dbReference>
<evidence type="ECO:0000313" key="2">
    <source>
        <dbReference type="EMBL" id="TXL71032.1"/>
    </source>
</evidence>
<feature type="domain" description="UreE urease accessory N-terminal" evidence="1">
    <location>
        <begin position="19"/>
        <end position="81"/>
    </location>
</feature>
<reference evidence="2 3" key="1">
    <citation type="submission" date="2019-06" db="EMBL/GenBank/DDBJ databases">
        <title>New taxonomy in bacterial strain CC-CFT640, isolated from vineyard.</title>
        <authorList>
            <person name="Lin S.-Y."/>
            <person name="Tsai C.-F."/>
            <person name="Young C.-C."/>
        </authorList>
    </citation>
    <scope>NUCLEOTIDE SEQUENCE [LARGE SCALE GENOMIC DNA]</scope>
    <source>
        <strain evidence="2 3">CC-CFT640</strain>
    </source>
</reference>
<dbReference type="AlphaFoldDB" id="A0A5C8PB54"/>
<organism evidence="2 3">
    <name type="scientific">Vineibacter terrae</name>
    <dbReference type="NCBI Taxonomy" id="2586908"/>
    <lineage>
        <taxon>Bacteria</taxon>
        <taxon>Pseudomonadati</taxon>
        <taxon>Pseudomonadota</taxon>
        <taxon>Alphaproteobacteria</taxon>
        <taxon>Hyphomicrobiales</taxon>
        <taxon>Vineibacter</taxon>
    </lineage>
</organism>
<keyword evidence="3" id="KW-1185">Reference proteome</keyword>
<sequence>MSDPLVIESIIGDRGDPALAGRLHEIGHHGVMETLVVDPADLPRRRFHSLTDAGTACFVALPRSARLFDGAVVWLDGQRAIVVRVGEQRWLRLAPGANAALELGYLAGNLHWRVRFDGDCLLVAVDGPIEAYLARLKDFQQRGKVRIVE</sequence>
<dbReference type="SUPFAM" id="SSF69737">
    <property type="entry name" value="Urease metallochaperone UreE, C-terminal domain"/>
    <property type="match status" value="1"/>
</dbReference>
<dbReference type="OrthoDB" id="7376380at2"/>
<dbReference type="RefSeq" id="WP_147851013.1">
    <property type="nucleotide sequence ID" value="NZ_VDUZ01000049.1"/>
</dbReference>
<protein>
    <submittedName>
        <fullName evidence="2">Urease accessory protein UreE</fullName>
    </submittedName>
</protein>
<dbReference type="InterPro" id="IPR036118">
    <property type="entry name" value="UreE_N_sf"/>
</dbReference>
<evidence type="ECO:0000259" key="1">
    <source>
        <dbReference type="SMART" id="SM00988"/>
    </source>
</evidence>
<dbReference type="SUPFAM" id="SSF69287">
    <property type="entry name" value="Urease metallochaperone UreE, N-terminal domain"/>
    <property type="match status" value="1"/>
</dbReference>
<evidence type="ECO:0000313" key="3">
    <source>
        <dbReference type="Proteomes" id="UP000321638"/>
    </source>
</evidence>